<keyword evidence="6" id="KW-1185">Reference proteome</keyword>
<dbReference type="Pfam" id="PF13439">
    <property type="entry name" value="Glyco_transf_4"/>
    <property type="match status" value="1"/>
</dbReference>
<dbReference type="InterPro" id="IPR001296">
    <property type="entry name" value="Glyco_trans_1"/>
</dbReference>
<dbReference type="AlphaFoldDB" id="A0AAD1MDT2"/>
<dbReference type="EMBL" id="AP022561">
    <property type="protein sequence ID" value="BBX09181.1"/>
    <property type="molecule type" value="Genomic_DNA"/>
</dbReference>
<evidence type="ECO:0000313" key="6">
    <source>
        <dbReference type="Proteomes" id="UP000467327"/>
    </source>
</evidence>
<dbReference type="PANTHER" id="PTHR46401">
    <property type="entry name" value="GLYCOSYLTRANSFERASE WBBK-RELATED"/>
    <property type="match status" value="1"/>
</dbReference>
<dbReference type="GO" id="GO:0016757">
    <property type="term" value="F:glycosyltransferase activity"/>
    <property type="evidence" value="ECO:0007669"/>
    <property type="project" value="UniProtKB-KW"/>
</dbReference>
<dbReference type="CDD" id="cd03809">
    <property type="entry name" value="GT4_MtfB-like"/>
    <property type="match status" value="1"/>
</dbReference>
<evidence type="ECO:0000256" key="1">
    <source>
        <dbReference type="ARBA" id="ARBA00022676"/>
    </source>
</evidence>
<dbReference type="PANTHER" id="PTHR46401:SF2">
    <property type="entry name" value="GLYCOSYLTRANSFERASE WBBK-RELATED"/>
    <property type="match status" value="1"/>
</dbReference>
<evidence type="ECO:0000256" key="2">
    <source>
        <dbReference type="ARBA" id="ARBA00022679"/>
    </source>
</evidence>
<evidence type="ECO:0000259" key="3">
    <source>
        <dbReference type="Pfam" id="PF00534"/>
    </source>
</evidence>
<dbReference type="Pfam" id="PF00534">
    <property type="entry name" value="Glycos_transf_1"/>
    <property type="match status" value="1"/>
</dbReference>
<dbReference type="SUPFAM" id="SSF53756">
    <property type="entry name" value="UDP-Glycosyltransferase/glycogen phosphorylase"/>
    <property type="match status" value="1"/>
</dbReference>
<dbReference type="Proteomes" id="UP000467327">
    <property type="component" value="Chromosome"/>
</dbReference>
<dbReference type="InterPro" id="IPR028098">
    <property type="entry name" value="Glyco_trans_4-like_N"/>
</dbReference>
<protein>
    <submittedName>
        <fullName evidence="5">Glycosyl transferase family 1</fullName>
    </submittedName>
</protein>
<keyword evidence="2 5" id="KW-0808">Transferase</keyword>
<dbReference type="GO" id="GO:0009103">
    <property type="term" value="P:lipopolysaccharide biosynthetic process"/>
    <property type="evidence" value="ECO:0007669"/>
    <property type="project" value="TreeGrafter"/>
</dbReference>
<reference evidence="5 6" key="1">
    <citation type="journal article" date="2019" name="Emerg. Microbes Infect.">
        <title>Comprehensive subspecies identification of 175 nontuberculous mycobacteria species based on 7547 genomic profiles.</title>
        <authorList>
            <person name="Matsumoto Y."/>
            <person name="Kinjo T."/>
            <person name="Motooka D."/>
            <person name="Nabeya D."/>
            <person name="Jung N."/>
            <person name="Uechi K."/>
            <person name="Horii T."/>
            <person name="Iida T."/>
            <person name="Fujita J."/>
            <person name="Nakamura S."/>
        </authorList>
    </citation>
    <scope>NUCLEOTIDE SEQUENCE [LARGE SCALE GENOMIC DNA]</scope>
    <source>
        <strain evidence="5 6">JCM 6376</strain>
    </source>
</reference>
<accession>A0AAD1MDT2</accession>
<feature type="domain" description="Glycosyltransferase subfamily 4-like N-terminal" evidence="4">
    <location>
        <begin position="15"/>
        <end position="175"/>
    </location>
</feature>
<sequence length="363" mass="40616">MKVAFDHQIFSMQRYGGVSRYFLELAIRLPADTVSEVSVIAPLHVNAYLAADSARRFTRGKYVPYNVFGWVPLAVKRTNQVIAPLAWSHSDADIVHETYYATKPFGNAKRRVVTVYDMIHELFMPEDKQTIAAKRATVNRADHVICISENTRQDLVRLHGVDPERTSVVHLGYSLTEDANDGTADGGQDRPTLLYVGHRDGYKNFDTLLEAYSSSPALRNFELIAFGGNPQMYHERKRIERLGIADRVRFESGSDRDLAARYRGASAFIYPSKYEGFGIPPLEAMSHGCPVVCSNAGSIPEVVDTAGLYFDPNSSEELRAVLERVVTSETLRADLRSRGYARLSAFSWDTCAAATAEVYRKIM</sequence>
<organism evidence="5 6">
    <name type="scientific">Mycolicibacterium aichiense</name>
    <dbReference type="NCBI Taxonomy" id="1799"/>
    <lineage>
        <taxon>Bacteria</taxon>
        <taxon>Bacillati</taxon>
        <taxon>Actinomycetota</taxon>
        <taxon>Actinomycetes</taxon>
        <taxon>Mycobacteriales</taxon>
        <taxon>Mycobacteriaceae</taxon>
        <taxon>Mycolicibacterium</taxon>
    </lineage>
</organism>
<feature type="domain" description="Glycosyl transferase family 1" evidence="3">
    <location>
        <begin position="188"/>
        <end position="341"/>
    </location>
</feature>
<name>A0AAD1MDT2_9MYCO</name>
<dbReference type="Gene3D" id="3.40.50.2000">
    <property type="entry name" value="Glycogen Phosphorylase B"/>
    <property type="match status" value="2"/>
</dbReference>
<dbReference type="RefSeq" id="WP_115321489.1">
    <property type="nucleotide sequence ID" value="NZ_AP022561.1"/>
</dbReference>
<evidence type="ECO:0000313" key="5">
    <source>
        <dbReference type="EMBL" id="BBX09181.1"/>
    </source>
</evidence>
<gene>
    <name evidence="5" type="ORF">MAIC_39840</name>
</gene>
<proteinExistence type="predicted"/>
<dbReference type="KEGG" id="maic:MAIC_39840"/>
<keyword evidence="1" id="KW-0328">Glycosyltransferase</keyword>
<evidence type="ECO:0000259" key="4">
    <source>
        <dbReference type="Pfam" id="PF13439"/>
    </source>
</evidence>